<dbReference type="PANTHER" id="PTHR47331">
    <property type="entry name" value="PHD-TYPE DOMAIN-CONTAINING PROTEIN"/>
    <property type="match status" value="1"/>
</dbReference>
<feature type="compositionally biased region" description="Basic residues" evidence="1">
    <location>
        <begin position="80"/>
        <end position="91"/>
    </location>
</feature>
<dbReference type="InterPro" id="IPR008042">
    <property type="entry name" value="Retrotrans_Pao"/>
</dbReference>
<evidence type="ECO:0000256" key="1">
    <source>
        <dbReference type="SAM" id="MobiDB-lite"/>
    </source>
</evidence>
<accession>A0A553PRK0</accession>
<sequence>QPYPSTPGNANHHLDVIELSNQHGSNFKLKSDVFFRMPDDEPRGTLQDDRRFLVNEAGFLSLTLLFRDQDPLLPNNREPVKRRSVGTHCRMKKDPEMPQECVSAMGKSINTGKVEIVEENELTTLPGKAWWILFCRGRNFDQSPFNSSQLFNIRLHKIASSDPSLLKPFPPSEIADGTKYVDFDFSSMQSTLGVYWDPIRDEFMVRSNILDQPFTKRGILGVVNTPYDVIGFMSPITLGGRLLQRQMIPTRDSLPNDLKPLGRDDSLPERFSREWDEWKRSINQLYLIKVPRPLRDKSLPCDSSQGLFVFTDSSQDAIGVVAHIKSSKGCCISTFFLERRIKGGSKTSQINS</sequence>
<dbReference type="Pfam" id="PF05380">
    <property type="entry name" value="Peptidase_A17"/>
    <property type="match status" value="1"/>
</dbReference>
<name>A0A553PRK0_TIGCA</name>
<organism evidence="2 3">
    <name type="scientific">Tigriopus californicus</name>
    <name type="common">Marine copepod</name>
    <dbReference type="NCBI Taxonomy" id="6832"/>
    <lineage>
        <taxon>Eukaryota</taxon>
        <taxon>Metazoa</taxon>
        <taxon>Ecdysozoa</taxon>
        <taxon>Arthropoda</taxon>
        <taxon>Crustacea</taxon>
        <taxon>Multicrustacea</taxon>
        <taxon>Hexanauplia</taxon>
        <taxon>Copepoda</taxon>
        <taxon>Harpacticoida</taxon>
        <taxon>Harpacticidae</taxon>
        <taxon>Tigriopus</taxon>
    </lineage>
</organism>
<keyword evidence="3" id="KW-1185">Reference proteome</keyword>
<dbReference type="STRING" id="6832.A0A553PRK0"/>
<protein>
    <submittedName>
        <fullName evidence="2">Uncharacterized protein</fullName>
    </submittedName>
</protein>
<feature type="region of interest" description="Disordered" evidence="1">
    <location>
        <begin position="75"/>
        <end position="97"/>
    </location>
</feature>
<evidence type="ECO:0000313" key="2">
    <source>
        <dbReference type="EMBL" id="TRY80313.1"/>
    </source>
</evidence>
<evidence type="ECO:0000313" key="3">
    <source>
        <dbReference type="Proteomes" id="UP000318571"/>
    </source>
</evidence>
<comment type="caution">
    <text evidence="2">The sequence shown here is derived from an EMBL/GenBank/DDBJ whole genome shotgun (WGS) entry which is preliminary data.</text>
</comment>
<dbReference type="AlphaFoldDB" id="A0A553PRK0"/>
<proteinExistence type="predicted"/>
<reference evidence="2 3" key="1">
    <citation type="journal article" date="2018" name="Nat. Ecol. Evol.">
        <title>Genomic signatures of mitonuclear coevolution across populations of Tigriopus californicus.</title>
        <authorList>
            <person name="Barreto F.S."/>
            <person name="Watson E.T."/>
            <person name="Lima T.G."/>
            <person name="Willett C.S."/>
            <person name="Edmands S."/>
            <person name="Li W."/>
            <person name="Burton R.S."/>
        </authorList>
    </citation>
    <scope>NUCLEOTIDE SEQUENCE [LARGE SCALE GENOMIC DNA]</scope>
    <source>
        <strain evidence="2 3">San Diego</strain>
    </source>
</reference>
<feature type="non-terminal residue" evidence="2">
    <location>
        <position position="1"/>
    </location>
</feature>
<gene>
    <name evidence="2" type="ORF">TCAL_13069</name>
</gene>
<dbReference type="EMBL" id="VCGU01000001">
    <property type="protein sequence ID" value="TRY80313.1"/>
    <property type="molecule type" value="Genomic_DNA"/>
</dbReference>
<dbReference type="Proteomes" id="UP000318571">
    <property type="component" value="Chromosome 12"/>
</dbReference>
<dbReference type="PANTHER" id="PTHR47331:SF6">
    <property type="entry name" value="DOUBLECORTIN DOMAIN-CONTAINING PROTEIN"/>
    <property type="match status" value="1"/>
</dbReference>